<sequence>MTPRPGSAAVLRPLLLVAVLVTGYYLLPAGRDLGVGALLAFLGGLALVVALLAWQVRRILASPWPVLQGVAALVMVSTVFLLLFALSYHVLEQDRPHSFTAPLGRTDALYLSVTVFATVGFGDLTPVTEPARILVTVQMVGDLLLLGLALRVVLAAVERARRPVPPRRRPATARRLPTSRSPGPHQGRGPARSRVQLHQQGHRQGRGGHGQHHAERAQHPRPEDQRHQRDRRGQPHRVTDEPGLDQ</sequence>
<keyword evidence="2" id="KW-1133">Transmembrane helix</keyword>
<proteinExistence type="predicted"/>
<gene>
    <name evidence="4" type="ORF">JOF53_008197</name>
</gene>
<organism evidence="4 5">
    <name type="scientific">Crossiella equi</name>
    <dbReference type="NCBI Taxonomy" id="130796"/>
    <lineage>
        <taxon>Bacteria</taxon>
        <taxon>Bacillati</taxon>
        <taxon>Actinomycetota</taxon>
        <taxon>Actinomycetes</taxon>
        <taxon>Pseudonocardiales</taxon>
        <taxon>Pseudonocardiaceae</taxon>
        <taxon>Crossiella</taxon>
    </lineage>
</organism>
<keyword evidence="2" id="KW-0812">Transmembrane</keyword>
<keyword evidence="2" id="KW-0472">Membrane</keyword>
<keyword evidence="5" id="KW-1185">Reference proteome</keyword>
<dbReference type="SUPFAM" id="SSF81324">
    <property type="entry name" value="Voltage-gated potassium channels"/>
    <property type="match status" value="1"/>
</dbReference>
<dbReference type="Gene3D" id="1.10.287.70">
    <property type="match status" value="1"/>
</dbReference>
<feature type="transmembrane region" description="Helical" evidence="2">
    <location>
        <begin position="9"/>
        <end position="27"/>
    </location>
</feature>
<comment type="caution">
    <text evidence="4">The sequence shown here is derived from an EMBL/GenBank/DDBJ whole genome shotgun (WGS) entry which is preliminary data.</text>
</comment>
<reference evidence="4 5" key="1">
    <citation type="submission" date="2021-03" db="EMBL/GenBank/DDBJ databases">
        <title>Sequencing the genomes of 1000 actinobacteria strains.</title>
        <authorList>
            <person name="Klenk H.-P."/>
        </authorList>
    </citation>
    <scope>NUCLEOTIDE SEQUENCE [LARGE SCALE GENOMIC DNA]</scope>
    <source>
        <strain evidence="4 5">DSM 44580</strain>
    </source>
</reference>
<evidence type="ECO:0000259" key="3">
    <source>
        <dbReference type="Pfam" id="PF07885"/>
    </source>
</evidence>
<dbReference type="Pfam" id="PF07885">
    <property type="entry name" value="Ion_trans_2"/>
    <property type="match status" value="1"/>
</dbReference>
<dbReference type="InterPro" id="IPR013099">
    <property type="entry name" value="K_chnl_dom"/>
</dbReference>
<evidence type="ECO:0000313" key="4">
    <source>
        <dbReference type="EMBL" id="MBP2479325.1"/>
    </source>
</evidence>
<accession>A0ABS5ARY8</accession>
<dbReference type="Proteomes" id="UP001519363">
    <property type="component" value="Unassembled WGS sequence"/>
</dbReference>
<feature type="domain" description="Potassium channel" evidence="3">
    <location>
        <begin position="78"/>
        <end position="157"/>
    </location>
</feature>
<feature type="transmembrane region" description="Helical" evidence="2">
    <location>
        <begin position="33"/>
        <end position="54"/>
    </location>
</feature>
<evidence type="ECO:0000256" key="1">
    <source>
        <dbReference type="SAM" id="MobiDB-lite"/>
    </source>
</evidence>
<feature type="transmembrane region" description="Helical" evidence="2">
    <location>
        <begin position="139"/>
        <end position="157"/>
    </location>
</feature>
<feature type="compositionally biased region" description="Basic and acidic residues" evidence="1">
    <location>
        <begin position="212"/>
        <end position="240"/>
    </location>
</feature>
<evidence type="ECO:0000256" key="2">
    <source>
        <dbReference type="SAM" id="Phobius"/>
    </source>
</evidence>
<name>A0ABS5ARY8_9PSEU</name>
<feature type="transmembrane region" description="Helical" evidence="2">
    <location>
        <begin position="108"/>
        <end position="127"/>
    </location>
</feature>
<feature type="region of interest" description="Disordered" evidence="1">
    <location>
        <begin position="163"/>
        <end position="246"/>
    </location>
</feature>
<feature type="compositionally biased region" description="Basic residues" evidence="1">
    <location>
        <begin position="200"/>
        <end position="211"/>
    </location>
</feature>
<evidence type="ECO:0000313" key="5">
    <source>
        <dbReference type="Proteomes" id="UP001519363"/>
    </source>
</evidence>
<feature type="compositionally biased region" description="Basic residues" evidence="1">
    <location>
        <begin position="163"/>
        <end position="172"/>
    </location>
</feature>
<dbReference type="EMBL" id="JAGIOO010000001">
    <property type="protein sequence ID" value="MBP2479325.1"/>
    <property type="molecule type" value="Genomic_DNA"/>
</dbReference>
<feature type="transmembrane region" description="Helical" evidence="2">
    <location>
        <begin position="66"/>
        <end position="88"/>
    </location>
</feature>
<protein>
    <recommendedName>
        <fullName evidence="3">Potassium channel domain-containing protein</fullName>
    </recommendedName>
</protein>